<feature type="active site" description="Proton acceptor" evidence="2">
    <location>
        <position position="281"/>
    </location>
</feature>
<feature type="active site" description="Nucleophile" evidence="2">
    <location>
        <position position="121"/>
    </location>
</feature>
<evidence type="ECO:0000313" key="6">
    <source>
        <dbReference type="EMBL" id="GJD61615.1"/>
    </source>
</evidence>
<dbReference type="Gene3D" id="3.40.1090.10">
    <property type="entry name" value="Cytosolic phospholipase A2 catalytic domain"/>
    <property type="match status" value="1"/>
</dbReference>
<dbReference type="EMBL" id="BPQJ01000006">
    <property type="protein sequence ID" value="GJD61615.1"/>
    <property type="molecule type" value="Genomic_DNA"/>
</dbReference>
<evidence type="ECO:0000256" key="4">
    <source>
        <dbReference type="SAM" id="SignalP"/>
    </source>
</evidence>
<reference evidence="6" key="1">
    <citation type="journal article" date="2016" name="Front. Microbiol.">
        <title>Genome Sequence of the Piezophilic, Mesophilic Sulfate-Reducing Bacterium Desulfovibrio indicus J2T.</title>
        <authorList>
            <person name="Cao J."/>
            <person name="Maignien L."/>
            <person name="Shao Z."/>
            <person name="Alain K."/>
            <person name="Jebbar M."/>
        </authorList>
    </citation>
    <scope>NUCLEOTIDE SEQUENCE</scope>
    <source>
        <strain evidence="6">JCM 32048</strain>
    </source>
</reference>
<feature type="chain" id="PRO_5041214627" description="PNPLA domain-containing protein" evidence="4">
    <location>
        <begin position="29"/>
        <end position="427"/>
    </location>
</feature>
<feature type="domain" description="PNPLA" evidence="5">
    <location>
        <begin position="86"/>
        <end position="294"/>
    </location>
</feature>
<protein>
    <recommendedName>
        <fullName evidence="5">PNPLA domain-containing protein</fullName>
    </recommendedName>
</protein>
<accession>A0AA37M3V8</accession>
<comment type="caution">
    <text evidence="6">The sequence shown here is derived from an EMBL/GenBank/DDBJ whole genome shotgun (WGS) entry which is preliminary data.</text>
</comment>
<dbReference type="Proteomes" id="UP001055286">
    <property type="component" value="Unassembled WGS sequence"/>
</dbReference>
<sequence length="427" mass="44281">MSRVMDRRGFAGAAILVLALGAAGPAGAGTVADRQRSTVRASFTAGDLAAARPEGLPASVRLPGDDPAAFRAFLDGAPMASRAPWLALSGGGENGAFAAGLLKGWTRSGTRPDFGVVTGVSTGALIAPFAFVGASQDEALEKAYTETSAADVFEFGGGQESLTDTWPLKRGIERSITPALLEAVAAEHRKGRRLLVVTTELDSLRPTLWDMGAIAAAGGPAGLKLFREVLLASAAIPGIFPPVMIDSIGPGAKSSQDKSSQDRPSQDKSSQGKRFQEMHADGGATAPFFVAPGRMLLAPMTGAPAGEDRLPAPEVYVVVNTSQAPDFQVAQRSMLSILGRSLSAMIKAQTSGAIAVTRAFAARTGTAIHIATIDQRFPQTSQAPFEQGYMRALFAHGERLGRAGTAFDWSPDTITTSATGRSASNTP</sequence>
<dbReference type="AlphaFoldDB" id="A0AA37M3V8"/>
<evidence type="ECO:0000256" key="2">
    <source>
        <dbReference type="PROSITE-ProRule" id="PRU01161"/>
    </source>
</evidence>
<keyword evidence="4" id="KW-0732">Signal</keyword>
<dbReference type="SUPFAM" id="SSF52151">
    <property type="entry name" value="FabD/lysophospholipase-like"/>
    <property type="match status" value="1"/>
</dbReference>
<evidence type="ECO:0000256" key="1">
    <source>
        <dbReference type="ARBA" id="ARBA00023098"/>
    </source>
</evidence>
<feature type="short sequence motif" description="GXGXXG" evidence="2">
    <location>
        <begin position="90"/>
        <end position="95"/>
    </location>
</feature>
<evidence type="ECO:0000259" key="5">
    <source>
        <dbReference type="PROSITE" id="PS51635"/>
    </source>
</evidence>
<proteinExistence type="predicted"/>
<keyword evidence="1 2" id="KW-0443">Lipid metabolism</keyword>
<name>A0AA37M3V8_9HYPH</name>
<dbReference type="InterPro" id="IPR016035">
    <property type="entry name" value="Acyl_Trfase/lysoPLipase"/>
</dbReference>
<dbReference type="GO" id="GO:0016787">
    <property type="term" value="F:hydrolase activity"/>
    <property type="evidence" value="ECO:0007669"/>
    <property type="project" value="UniProtKB-UniRule"/>
</dbReference>
<dbReference type="InterPro" id="IPR002641">
    <property type="entry name" value="PNPLA_dom"/>
</dbReference>
<dbReference type="Pfam" id="PF01734">
    <property type="entry name" value="Patatin"/>
    <property type="match status" value="1"/>
</dbReference>
<reference evidence="6" key="2">
    <citation type="submission" date="2021-08" db="EMBL/GenBank/DDBJ databases">
        <authorList>
            <person name="Tani A."/>
            <person name="Ola A."/>
            <person name="Ogura Y."/>
            <person name="Katsura K."/>
            <person name="Hayashi T."/>
        </authorList>
    </citation>
    <scope>NUCLEOTIDE SEQUENCE</scope>
    <source>
        <strain evidence="6">JCM 32048</strain>
    </source>
</reference>
<feature type="region of interest" description="Disordered" evidence="3">
    <location>
        <begin position="250"/>
        <end position="277"/>
    </location>
</feature>
<organism evidence="6 7">
    <name type="scientific">Methylobacterium frigidaeris</name>
    <dbReference type="NCBI Taxonomy" id="2038277"/>
    <lineage>
        <taxon>Bacteria</taxon>
        <taxon>Pseudomonadati</taxon>
        <taxon>Pseudomonadota</taxon>
        <taxon>Alphaproteobacteria</taxon>
        <taxon>Hyphomicrobiales</taxon>
        <taxon>Methylobacteriaceae</taxon>
        <taxon>Methylobacterium</taxon>
    </lineage>
</organism>
<dbReference type="GO" id="GO:0016042">
    <property type="term" value="P:lipid catabolic process"/>
    <property type="evidence" value="ECO:0007669"/>
    <property type="project" value="UniProtKB-UniRule"/>
</dbReference>
<feature type="short sequence motif" description="DGA/G" evidence="2">
    <location>
        <begin position="281"/>
        <end position="283"/>
    </location>
</feature>
<keyword evidence="2" id="KW-0378">Hydrolase</keyword>
<evidence type="ECO:0000256" key="3">
    <source>
        <dbReference type="SAM" id="MobiDB-lite"/>
    </source>
</evidence>
<dbReference type="PROSITE" id="PS51635">
    <property type="entry name" value="PNPLA"/>
    <property type="match status" value="1"/>
</dbReference>
<keyword evidence="7" id="KW-1185">Reference proteome</keyword>
<dbReference type="RefSeq" id="WP_238190464.1">
    <property type="nucleotide sequence ID" value="NZ_BPQJ01000006.1"/>
</dbReference>
<feature type="compositionally biased region" description="Basic and acidic residues" evidence="3">
    <location>
        <begin position="255"/>
        <end position="266"/>
    </location>
</feature>
<feature type="short sequence motif" description="GXSXG" evidence="2">
    <location>
        <begin position="119"/>
        <end position="123"/>
    </location>
</feature>
<gene>
    <name evidence="6" type="ORF">MPEAHAMD_1758</name>
</gene>
<feature type="signal peptide" evidence="4">
    <location>
        <begin position="1"/>
        <end position="28"/>
    </location>
</feature>
<keyword evidence="2" id="KW-0442">Lipid degradation</keyword>
<evidence type="ECO:0000313" key="7">
    <source>
        <dbReference type="Proteomes" id="UP001055286"/>
    </source>
</evidence>